<gene>
    <name evidence="2" type="ORF">GCM10023318_08760</name>
</gene>
<dbReference type="EMBL" id="BAABJM010000001">
    <property type="protein sequence ID" value="GAA5045081.1"/>
    <property type="molecule type" value="Genomic_DNA"/>
</dbReference>
<evidence type="ECO:0000313" key="2">
    <source>
        <dbReference type="EMBL" id="GAA5045081.1"/>
    </source>
</evidence>
<proteinExistence type="inferred from homology"/>
<comment type="similarity">
    <text evidence="1">Belongs to the LacAB/RpiB family.</text>
</comment>
<comment type="caution">
    <text evidence="2">The sequence shown here is derived from an EMBL/GenBank/DDBJ whole genome shotgun (WGS) entry which is preliminary data.</text>
</comment>
<dbReference type="GO" id="GO:0016853">
    <property type="term" value="F:isomerase activity"/>
    <property type="evidence" value="ECO:0007669"/>
    <property type="project" value="UniProtKB-KW"/>
</dbReference>
<dbReference type="Pfam" id="PF02502">
    <property type="entry name" value="LacAB_rpiB"/>
    <property type="match status" value="1"/>
</dbReference>
<dbReference type="SUPFAM" id="SSF89623">
    <property type="entry name" value="Ribose/Galactose isomerase RpiB/AlsB"/>
    <property type="match status" value="1"/>
</dbReference>
<dbReference type="PANTHER" id="PTHR30345:SF2">
    <property type="entry name" value="SUGAR-PHOSPHATE ISOMERASE, RPIB_LACA_LACB FAMILY"/>
    <property type="match status" value="1"/>
</dbReference>
<protein>
    <submittedName>
        <fullName evidence="2">RpiB/LacA/LacB family sugar-phosphate isomerase</fullName>
    </submittedName>
</protein>
<dbReference type="Gene3D" id="3.40.1400.10">
    <property type="entry name" value="Sugar-phosphate isomerase, RpiB/LacA/LacB"/>
    <property type="match status" value="1"/>
</dbReference>
<evidence type="ECO:0000313" key="3">
    <source>
        <dbReference type="Proteomes" id="UP001500603"/>
    </source>
</evidence>
<dbReference type="InterPro" id="IPR036569">
    <property type="entry name" value="RpiB_LacA_LacB_sf"/>
</dbReference>
<sequence>MLSINLRSVRDCPAAAYPDPMRISVSADERVGVADEVVRLLREAGHELITRGALAESERDDWAWASEAAARDVAQGRADQAIVCCWTGTGASIAANKVDGIRAALCGDAATADGARRWNDANVLALSLRSTSAALLREILDAWFAAAPSTEADDRANIDHLARIESTDNP</sequence>
<name>A0ABP9JWX3_9NOCA</name>
<dbReference type="NCBIfam" id="TIGR00689">
    <property type="entry name" value="rpiB_lacA_lacB"/>
    <property type="match status" value="1"/>
</dbReference>
<dbReference type="Proteomes" id="UP001500603">
    <property type="component" value="Unassembled WGS sequence"/>
</dbReference>
<evidence type="ECO:0000256" key="1">
    <source>
        <dbReference type="ARBA" id="ARBA00008754"/>
    </source>
</evidence>
<keyword evidence="2" id="KW-0413">Isomerase</keyword>
<dbReference type="PIRSF" id="PIRSF005384">
    <property type="entry name" value="RpiB_LacA_B"/>
    <property type="match status" value="1"/>
</dbReference>
<accession>A0ABP9JWX3</accession>
<reference evidence="3" key="1">
    <citation type="journal article" date="2019" name="Int. J. Syst. Evol. Microbiol.">
        <title>The Global Catalogue of Microorganisms (GCM) 10K type strain sequencing project: providing services to taxonomists for standard genome sequencing and annotation.</title>
        <authorList>
            <consortium name="The Broad Institute Genomics Platform"/>
            <consortium name="The Broad Institute Genome Sequencing Center for Infectious Disease"/>
            <person name="Wu L."/>
            <person name="Ma J."/>
        </authorList>
    </citation>
    <scope>NUCLEOTIDE SEQUENCE [LARGE SCALE GENOMIC DNA]</scope>
    <source>
        <strain evidence="3">JCM 18298</strain>
    </source>
</reference>
<dbReference type="InterPro" id="IPR003500">
    <property type="entry name" value="RpiB_LacA_LacB"/>
</dbReference>
<keyword evidence="3" id="KW-1185">Reference proteome</keyword>
<organism evidence="2 3">
    <name type="scientific">Nocardia callitridis</name>
    <dbReference type="NCBI Taxonomy" id="648753"/>
    <lineage>
        <taxon>Bacteria</taxon>
        <taxon>Bacillati</taxon>
        <taxon>Actinomycetota</taxon>
        <taxon>Actinomycetes</taxon>
        <taxon>Mycobacteriales</taxon>
        <taxon>Nocardiaceae</taxon>
        <taxon>Nocardia</taxon>
    </lineage>
</organism>
<dbReference type="PANTHER" id="PTHR30345">
    <property type="entry name" value="RIBOSE-5-PHOSPHATE ISOMERASE B"/>
    <property type="match status" value="1"/>
</dbReference>